<proteinExistence type="predicted"/>
<sequence length="350" mass="34220">MGFGDLFGGGGGTDIEQVSTLTPGQGGLLEALTSLLGGQVGQGITPFQGQRPGEVGFGPLQQQAFGLAGGLGPGIGAGLGLFGPSFGSFDPQQGQGLLQQGQQAVQGASQPFDPQSILSALEPGRQLALRTFNRDIVPNILERFGATSGSSGALNRAFAEAGQGLSLGLSAQAAGPLIQGQQNQLNRQLAGGQALAGFAGIPGQIAGQGVGLGGAGANLLSQLFGIGGQQQGLQRGIAGANQARFNEAQPFNNPFLNLLPQALGTQAFQNIGVQQAPGVFSGAIGGLGSLLGQAGGIGALGGNLSSLFGGLGSLFGGGGGGGSAPQIGGANVFSPAGASFLSNQFLGQGF</sequence>
<evidence type="ECO:0000313" key="1">
    <source>
        <dbReference type="EMBL" id="KKL80450.1"/>
    </source>
</evidence>
<comment type="caution">
    <text evidence="1">The sequence shown here is derived from an EMBL/GenBank/DDBJ whole genome shotgun (WGS) entry which is preliminary data.</text>
</comment>
<dbReference type="EMBL" id="LAZR01022851">
    <property type="protein sequence ID" value="KKL80450.1"/>
    <property type="molecule type" value="Genomic_DNA"/>
</dbReference>
<reference evidence="1" key="1">
    <citation type="journal article" date="2015" name="Nature">
        <title>Complex archaea that bridge the gap between prokaryotes and eukaryotes.</title>
        <authorList>
            <person name="Spang A."/>
            <person name="Saw J.H."/>
            <person name="Jorgensen S.L."/>
            <person name="Zaremba-Niedzwiedzka K."/>
            <person name="Martijn J."/>
            <person name="Lind A.E."/>
            <person name="van Eijk R."/>
            <person name="Schleper C."/>
            <person name="Guy L."/>
            <person name="Ettema T.J."/>
        </authorList>
    </citation>
    <scope>NUCLEOTIDE SEQUENCE</scope>
</reference>
<protein>
    <submittedName>
        <fullName evidence="1">Uncharacterized protein</fullName>
    </submittedName>
</protein>
<organism evidence="1">
    <name type="scientific">marine sediment metagenome</name>
    <dbReference type="NCBI Taxonomy" id="412755"/>
    <lineage>
        <taxon>unclassified sequences</taxon>
        <taxon>metagenomes</taxon>
        <taxon>ecological metagenomes</taxon>
    </lineage>
</organism>
<gene>
    <name evidence="1" type="ORF">LCGC14_2004640</name>
</gene>
<accession>A0A0F9HFJ8</accession>
<name>A0A0F9HFJ8_9ZZZZ</name>
<dbReference type="AlphaFoldDB" id="A0A0F9HFJ8"/>